<evidence type="ECO:0000313" key="3">
    <source>
        <dbReference type="Proteomes" id="UP000249363"/>
    </source>
</evidence>
<evidence type="ECO:0000313" key="2">
    <source>
        <dbReference type="EMBL" id="RAO66596.1"/>
    </source>
</evidence>
<keyword evidence="3" id="KW-1185">Reference proteome</keyword>
<dbReference type="EMBL" id="MIKG01000004">
    <property type="protein sequence ID" value="RAO66596.1"/>
    <property type="molecule type" value="Genomic_DNA"/>
</dbReference>
<keyword evidence="1" id="KW-0732">Signal</keyword>
<evidence type="ECO:0008006" key="4">
    <source>
        <dbReference type="Google" id="ProtNLM"/>
    </source>
</evidence>
<protein>
    <recommendedName>
        <fullName evidence="4">LysM domain-containing protein</fullName>
    </recommendedName>
</protein>
<feature type="signal peptide" evidence="1">
    <location>
        <begin position="1"/>
        <end position="15"/>
    </location>
</feature>
<dbReference type="AlphaFoldDB" id="A0A364KSS0"/>
<dbReference type="Proteomes" id="UP000249363">
    <property type="component" value="Unassembled WGS sequence"/>
</dbReference>
<evidence type="ECO:0000256" key="1">
    <source>
        <dbReference type="SAM" id="SignalP"/>
    </source>
</evidence>
<accession>A0A364KSS0</accession>
<comment type="caution">
    <text evidence="2">The sequence shown here is derived from an EMBL/GenBank/DDBJ whole genome shotgun (WGS) entry which is preliminary data.</text>
</comment>
<dbReference type="RefSeq" id="XP_040731113.1">
    <property type="nucleotide sequence ID" value="XM_040874773.1"/>
</dbReference>
<sequence>MKVLATLAGVSVASASDLGYWKLYCGDSCSAGALISQGDFYTNVSTACTSLGDTYAYCYLEVPEGFTAIYHSSLSAEATCGTPTILNSGDCAGAGSWISYEMIYSA</sequence>
<reference evidence="2 3" key="1">
    <citation type="journal article" date="2017" name="Biotechnol. Biofuels">
        <title>Differential beta-glucosidase expression as a function of carbon source availability in Talaromyces amestolkiae: a genomic and proteomic approach.</title>
        <authorList>
            <person name="de Eugenio L.I."/>
            <person name="Mendez-Liter J.A."/>
            <person name="Nieto-Dominguez M."/>
            <person name="Alonso L."/>
            <person name="Gil-Munoz J."/>
            <person name="Barriuso J."/>
            <person name="Prieto A."/>
            <person name="Martinez M.J."/>
        </authorList>
    </citation>
    <scope>NUCLEOTIDE SEQUENCE [LARGE SCALE GENOMIC DNA]</scope>
    <source>
        <strain evidence="2 3">CIB</strain>
    </source>
</reference>
<proteinExistence type="predicted"/>
<gene>
    <name evidence="2" type="ORF">BHQ10_002608</name>
</gene>
<dbReference type="GeneID" id="63791825"/>
<dbReference type="OrthoDB" id="5219036at2759"/>
<feature type="chain" id="PRO_5017024644" description="LysM domain-containing protein" evidence="1">
    <location>
        <begin position="16"/>
        <end position="106"/>
    </location>
</feature>
<name>A0A364KSS0_TALAM</name>
<organism evidence="2 3">
    <name type="scientific">Talaromyces amestolkiae</name>
    <dbReference type="NCBI Taxonomy" id="1196081"/>
    <lineage>
        <taxon>Eukaryota</taxon>
        <taxon>Fungi</taxon>
        <taxon>Dikarya</taxon>
        <taxon>Ascomycota</taxon>
        <taxon>Pezizomycotina</taxon>
        <taxon>Eurotiomycetes</taxon>
        <taxon>Eurotiomycetidae</taxon>
        <taxon>Eurotiales</taxon>
        <taxon>Trichocomaceae</taxon>
        <taxon>Talaromyces</taxon>
        <taxon>Talaromyces sect. Talaromyces</taxon>
    </lineage>
</organism>